<evidence type="ECO:0000256" key="2">
    <source>
        <dbReference type="ARBA" id="ARBA00022692"/>
    </source>
</evidence>
<feature type="transmembrane region" description="Helical" evidence="5">
    <location>
        <begin position="68"/>
        <end position="88"/>
    </location>
</feature>
<protein>
    <recommendedName>
        <fullName evidence="8">Ion transporter</fullName>
    </recommendedName>
</protein>
<keyword evidence="7" id="KW-1185">Reference proteome</keyword>
<dbReference type="Gene3D" id="1.20.120.350">
    <property type="entry name" value="Voltage-gated potassium channels. Chain C"/>
    <property type="match status" value="1"/>
</dbReference>
<dbReference type="OrthoDB" id="974877at2"/>
<dbReference type="KEGG" id="hmi:soil367_10905"/>
<evidence type="ECO:0000313" key="6">
    <source>
        <dbReference type="EMBL" id="QCF26406.1"/>
    </source>
</evidence>
<keyword evidence="4 5" id="KW-0472">Membrane</keyword>
<evidence type="ECO:0000256" key="3">
    <source>
        <dbReference type="ARBA" id="ARBA00022989"/>
    </source>
</evidence>
<evidence type="ECO:0000256" key="4">
    <source>
        <dbReference type="ARBA" id="ARBA00023136"/>
    </source>
</evidence>
<proteinExistence type="predicted"/>
<gene>
    <name evidence="6" type="ORF">soil367_10905</name>
</gene>
<dbReference type="GO" id="GO:0016020">
    <property type="term" value="C:membrane"/>
    <property type="evidence" value="ECO:0007669"/>
    <property type="project" value="UniProtKB-SubCell"/>
</dbReference>
<evidence type="ECO:0000256" key="5">
    <source>
        <dbReference type="SAM" id="Phobius"/>
    </source>
</evidence>
<reference evidence="6 7" key="1">
    <citation type="submission" date="2018-07" db="EMBL/GenBank/DDBJ databases">
        <title>Marsedoiliclastica nanhaica gen. nov. sp. nov., a novel marine hydrocarbonoclastic bacterium isolated from an in-situ enriched hydrocarbon-degrading consortium in deep-sea sediment.</title>
        <authorList>
            <person name="Dong C."/>
            <person name="Ma T."/>
            <person name="Liu R."/>
            <person name="Shao Z."/>
        </authorList>
    </citation>
    <scope>NUCLEOTIDE SEQUENCE [LARGE SCALE GENOMIC DNA]</scope>
    <source>
        <strain evidence="7">soil36-7</strain>
    </source>
</reference>
<feature type="transmembrane region" description="Helical" evidence="5">
    <location>
        <begin position="15"/>
        <end position="37"/>
    </location>
</feature>
<organism evidence="6 7">
    <name type="scientific">Hydrocarboniclastica marina</name>
    <dbReference type="NCBI Taxonomy" id="2259620"/>
    <lineage>
        <taxon>Bacteria</taxon>
        <taxon>Pseudomonadati</taxon>
        <taxon>Pseudomonadota</taxon>
        <taxon>Gammaproteobacteria</taxon>
        <taxon>Alteromonadales</taxon>
        <taxon>Alteromonadaceae</taxon>
        <taxon>Hydrocarboniclastica</taxon>
    </lineage>
</organism>
<evidence type="ECO:0008006" key="8">
    <source>
        <dbReference type="Google" id="ProtNLM"/>
    </source>
</evidence>
<dbReference type="Proteomes" id="UP000298049">
    <property type="component" value="Chromosome"/>
</dbReference>
<keyword evidence="2 5" id="KW-0812">Transmembrane</keyword>
<name>A0A4P7XHB3_9ALTE</name>
<accession>A0A4P7XHB3</accession>
<dbReference type="InterPro" id="IPR027359">
    <property type="entry name" value="Volt_channel_dom_sf"/>
</dbReference>
<dbReference type="AlphaFoldDB" id="A0A4P7XHB3"/>
<dbReference type="EMBL" id="CP031093">
    <property type="protein sequence ID" value="QCF26406.1"/>
    <property type="molecule type" value="Genomic_DNA"/>
</dbReference>
<evidence type="ECO:0000313" key="7">
    <source>
        <dbReference type="Proteomes" id="UP000298049"/>
    </source>
</evidence>
<feature type="transmembrane region" description="Helical" evidence="5">
    <location>
        <begin position="100"/>
        <end position="122"/>
    </location>
</feature>
<comment type="subcellular location">
    <subcellularLocation>
        <location evidence="1">Membrane</location>
        <topology evidence="1">Multi-pass membrane protein</topology>
    </subcellularLocation>
</comment>
<evidence type="ECO:0000256" key="1">
    <source>
        <dbReference type="ARBA" id="ARBA00004141"/>
    </source>
</evidence>
<keyword evidence="3 5" id="KW-1133">Transmembrane helix</keyword>
<dbReference type="RefSeq" id="WP_136549126.1">
    <property type="nucleotide sequence ID" value="NZ_CP031093.1"/>
</dbReference>
<sequence length="332" mass="39109">MPTVNFQNLRASHELPWFIVDVVMMALLFINLTWLLLDWFYAIGFIRDALGSVAPGFTAAYDPIHRNIFYYDLVFVAIFLTEFMVRWVRAVVHRDHARWYFFPFVHWYDLAGCIPLTGWRFLRILRILSILNRLHRYGVINVKELKTWQFFSFYYEAFLEELSDRIVLKVLSGAQEEIKDGSPVIHRLQHDVLVPRKPLINEWVSTKVADAARRGYLPNEPHLRLYMERIVDDAMQKSSDLERIRQIPMVGSTVSETLERSVGNITTEIIHQIMQDLASRDNHAFIEELTDVFLDQDKRTDPATDLELKLIAHQVIDIVKDHVSVKRWRKEL</sequence>
<dbReference type="SUPFAM" id="SSF81324">
    <property type="entry name" value="Voltage-gated potassium channels"/>
    <property type="match status" value="1"/>
</dbReference>